<feature type="compositionally biased region" description="Low complexity" evidence="1">
    <location>
        <begin position="177"/>
        <end position="188"/>
    </location>
</feature>
<keyword evidence="3" id="KW-1185">Reference proteome</keyword>
<name>C7YMB4_FUSV7</name>
<dbReference type="GeneID" id="9671162"/>
<dbReference type="InParanoid" id="C7YMB4"/>
<evidence type="ECO:0000313" key="3">
    <source>
        <dbReference type="Proteomes" id="UP000005206"/>
    </source>
</evidence>
<evidence type="ECO:0000313" key="2">
    <source>
        <dbReference type="EMBL" id="EEU46917.1"/>
    </source>
</evidence>
<feature type="compositionally biased region" description="Basic and acidic residues" evidence="1">
    <location>
        <begin position="189"/>
        <end position="202"/>
    </location>
</feature>
<dbReference type="HOGENOM" id="CLU_1267197_0_0_1"/>
<gene>
    <name evidence="2" type="ORF">NECHADRAFT_77822</name>
</gene>
<organism evidence="2 3">
    <name type="scientific">Fusarium vanettenii (strain ATCC MYA-4622 / CBS 123669 / FGSC 9596 / NRRL 45880 / 77-13-4)</name>
    <name type="common">Fusarium solani subsp. pisi</name>
    <dbReference type="NCBI Taxonomy" id="660122"/>
    <lineage>
        <taxon>Eukaryota</taxon>
        <taxon>Fungi</taxon>
        <taxon>Dikarya</taxon>
        <taxon>Ascomycota</taxon>
        <taxon>Pezizomycotina</taxon>
        <taxon>Sordariomycetes</taxon>
        <taxon>Hypocreomycetidae</taxon>
        <taxon>Hypocreales</taxon>
        <taxon>Nectriaceae</taxon>
        <taxon>Fusarium</taxon>
        <taxon>Fusarium solani species complex</taxon>
        <taxon>Fusarium vanettenii</taxon>
    </lineage>
</organism>
<dbReference type="Proteomes" id="UP000005206">
    <property type="component" value="Chromosome 3"/>
</dbReference>
<sequence>MCHKTMAIFTVCAHSQKVPTIKCDMAQWWKPMLYKDPCIVTRFAELTRGWCPECEAVFQANAVNSGVAKDFDPRSAEFISRYWAYKSQAGWVGPVDATRFPNDLVERKDEIVCNTLGDTRYEIYALRREIEVYRADRICIEKLSCVAPGPADFPAIIDKARRLTLEWGLLGEMDEPSFPKLSSFPPKSKAVDMAKQDQKGKASEQVAQCEVCNGSHPE</sequence>
<protein>
    <submittedName>
        <fullName evidence="2">Uncharacterized protein</fullName>
    </submittedName>
</protein>
<reference evidence="2 3" key="1">
    <citation type="journal article" date="2009" name="PLoS Genet.">
        <title>The genome of Nectria haematococca: contribution of supernumerary chromosomes to gene expansion.</title>
        <authorList>
            <person name="Coleman J.J."/>
            <person name="Rounsley S.D."/>
            <person name="Rodriguez-Carres M."/>
            <person name="Kuo A."/>
            <person name="Wasmann C.C."/>
            <person name="Grimwood J."/>
            <person name="Schmutz J."/>
            <person name="Taga M."/>
            <person name="White G.J."/>
            <person name="Zhou S."/>
            <person name="Schwartz D.C."/>
            <person name="Freitag M."/>
            <person name="Ma L.J."/>
            <person name="Danchin E.G."/>
            <person name="Henrissat B."/>
            <person name="Coutinho P.M."/>
            <person name="Nelson D.R."/>
            <person name="Straney D."/>
            <person name="Napoli C.A."/>
            <person name="Barker B.M."/>
            <person name="Gribskov M."/>
            <person name="Rep M."/>
            <person name="Kroken S."/>
            <person name="Molnar I."/>
            <person name="Rensing C."/>
            <person name="Kennell J.C."/>
            <person name="Zamora J."/>
            <person name="Farman M.L."/>
            <person name="Selker E.U."/>
            <person name="Salamov A."/>
            <person name="Shapiro H."/>
            <person name="Pangilinan J."/>
            <person name="Lindquist E."/>
            <person name="Lamers C."/>
            <person name="Grigoriev I.V."/>
            <person name="Geiser D.M."/>
            <person name="Covert S.F."/>
            <person name="Temporini E."/>
            <person name="Vanetten H.D."/>
        </authorList>
    </citation>
    <scope>NUCLEOTIDE SEQUENCE [LARGE SCALE GENOMIC DNA]</scope>
    <source>
        <strain evidence="3">ATCC MYA-4622 / CBS 123669 / FGSC 9596 / NRRL 45880 / 77-13-4</strain>
    </source>
</reference>
<feature type="region of interest" description="Disordered" evidence="1">
    <location>
        <begin position="177"/>
        <end position="218"/>
    </location>
</feature>
<dbReference type="KEGG" id="nhe:NECHADRAFT_77822"/>
<dbReference type="RefSeq" id="XP_003052630.1">
    <property type="nucleotide sequence ID" value="XM_003052584.1"/>
</dbReference>
<dbReference type="AlphaFoldDB" id="C7YMB4"/>
<dbReference type="VEuPathDB" id="FungiDB:NECHADRAFT_77822"/>
<proteinExistence type="predicted"/>
<dbReference type="OrthoDB" id="4979898at2759"/>
<accession>C7YMB4</accession>
<evidence type="ECO:0000256" key="1">
    <source>
        <dbReference type="SAM" id="MobiDB-lite"/>
    </source>
</evidence>
<dbReference type="EMBL" id="GG698897">
    <property type="protein sequence ID" value="EEU46917.1"/>
    <property type="molecule type" value="Genomic_DNA"/>
</dbReference>